<evidence type="ECO:0000313" key="2">
    <source>
        <dbReference type="Proteomes" id="UP000026962"/>
    </source>
</evidence>
<evidence type="ECO:0000313" key="1">
    <source>
        <dbReference type="EnsemblPlants" id="OPUNC06G10890.1"/>
    </source>
</evidence>
<reference evidence="1" key="2">
    <citation type="submission" date="2018-05" db="EMBL/GenBank/DDBJ databases">
        <title>OpunRS2 (Oryza punctata Reference Sequence Version 2).</title>
        <authorList>
            <person name="Zhang J."/>
            <person name="Kudrna D."/>
            <person name="Lee S."/>
            <person name="Talag J."/>
            <person name="Welchert J."/>
            <person name="Wing R.A."/>
        </authorList>
    </citation>
    <scope>NUCLEOTIDE SEQUENCE [LARGE SCALE GENOMIC DNA]</scope>
</reference>
<sequence length="79" mass="8809">MNARFHAESAFLQKKMKTGALLLAVLGGVLAFLSAFRKKLAFSCEERVSLWWDCGTFMDLSMEILKAIVNTKPKSLIGQ</sequence>
<protein>
    <submittedName>
        <fullName evidence="1">Uncharacterized protein</fullName>
    </submittedName>
</protein>
<dbReference type="Proteomes" id="UP000026962">
    <property type="component" value="Chromosome 6"/>
</dbReference>
<proteinExistence type="predicted"/>
<organism evidence="1">
    <name type="scientific">Oryza punctata</name>
    <name type="common">Red rice</name>
    <dbReference type="NCBI Taxonomy" id="4537"/>
    <lineage>
        <taxon>Eukaryota</taxon>
        <taxon>Viridiplantae</taxon>
        <taxon>Streptophyta</taxon>
        <taxon>Embryophyta</taxon>
        <taxon>Tracheophyta</taxon>
        <taxon>Spermatophyta</taxon>
        <taxon>Magnoliopsida</taxon>
        <taxon>Liliopsida</taxon>
        <taxon>Poales</taxon>
        <taxon>Poaceae</taxon>
        <taxon>BOP clade</taxon>
        <taxon>Oryzoideae</taxon>
        <taxon>Oryzeae</taxon>
        <taxon>Oryzinae</taxon>
        <taxon>Oryza</taxon>
    </lineage>
</organism>
<name>A0A0E0LAK7_ORYPU</name>
<accession>A0A0E0LAK7</accession>
<dbReference type="EnsemblPlants" id="OPUNC06G10890.1">
    <property type="protein sequence ID" value="OPUNC06G10890.1"/>
    <property type="gene ID" value="OPUNC06G10890"/>
</dbReference>
<reference evidence="1" key="1">
    <citation type="submission" date="2015-04" db="UniProtKB">
        <authorList>
            <consortium name="EnsemblPlants"/>
        </authorList>
    </citation>
    <scope>IDENTIFICATION</scope>
</reference>
<dbReference type="AlphaFoldDB" id="A0A0E0LAK7"/>
<dbReference type="HOGENOM" id="CLU_2610225_0_0_1"/>
<dbReference type="Gramene" id="OPUNC06G10890.1">
    <property type="protein sequence ID" value="OPUNC06G10890.1"/>
    <property type="gene ID" value="OPUNC06G10890"/>
</dbReference>
<keyword evidence="2" id="KW-1185">Reference proteome</keyword>